<accession>A0A428PJ22</accession>
<sequence>MKTLQEAQNMRQDLQERVNAVIKSDVSRKRQVISSHAGTTYDYATLVINMDRDTAV</sequence>
<organism evidence="1 2">
    <name type="scientific">Fusarium duplospermum</name>
    <dbReference type="NCBI Taxonomy" id="1325734"/>
    <lineage>
        <taxon>Eukaryota</taxon>
        <taxon>Fungi</taxon>
        <taxon>Dikarya</taxon>
        <taxon>Ascomycota</taxon>
        <taxon>Pezizomycotina</taxon>
        <taxon>Sordariomycetes</taxon>
        <taxon>Hypocreomycetidae</taxon>
        <taxon>Hypocreales</taxon>
        <taxon>Nectriaceae</taxon>
        <taxon>Fusarium</taxon>
        <taxon>Fusarium solani species complex</taxon>
    </lineage>
</organism>
<dbReference type="Proteomes" id="UP000288168">
    <property type="component" value="Unassembled WGS sequence"/>
</dbReference>
<proteinExistence type="predicted"/>
<dbReference type="EMBL" id="NKCI01000128">
    <property type="protein sequence ID" value="RSL53017.1"/>
    <property type="molecule type" value="Genomic_DNA"/>
</dbReference>
<name>A0A428PJ22_9HYPO</name>
<dbReference type="AlphaFoldDB" id="A0A428PJ22"/>
<evidence type="ECO:0000313" key="2">
    <source>
        <dbReference type="Proteomes" id="UP000288168"/>
    </source>
</evidence>
<gene>
    <name evidence="1" type="ORF">CEP54_010628</name>
</gene>
<keyword evidence="2" id="KW-1185">Reference proteome</keyword>
<protein>
    <submittedName>
        <fullName evidence="1">Uncharacterized protein</fullName>
    </submittedName>
</protein>
<evidence type="ECO:0000313" key="1">
    <source>
        <dbReference type="EMBL" id="RSL53017.1"/>
    </source>
</evidence>
<reference evidence="1 2" key="1">
    <citation type="submission" date="2017-06" db="EMBL/GenBank/DDBJ databases">
        <title>Comparative genomic analysis of Ambrosia Fusariam Clade fungi.</title>
        <authorList>
            <person name="Stajich J.E."/>
            <person name="Carrillo J."/>
            <person name="Kijimoto T."/>
            <person name="Eskalen A."/>
            <person name="O'Donnell K."/>
            <person name="Kasson M."/>
        </authorList>
    </citation>
    <scope>NUCLEOTIDE SEQUENCE [LARGE SCALE GENOMIC DNA]</scope>
    <source>
        <strain evidence="1 2">NRRL62584</strain>
    </source>
</reference>
<comment type="caution">
    <text evidence="1">The sequence shown here is derived from an EMBL/GenBank/DDBJ whole genome shotgun (WGS) entry which is preliminary data.</text>
</comment>